<dbReference type="NCBIfam" id="NF009731">
    <property type="entry name" value="PRK13254.1-5"/>
    <property type="match status" value="1"/>
</dbReference>
<keyword evidence="3 10" id="KW-0812">Transmembrane</keyword>
<comment type="subcellular location">
    <subcellularLocation>
        <location evidence="10">Cell membrane</location>
        <topology evidence="10">Single-pass type II membrane protein</topology>
    </subcellularLocation>
    <subcellularLocation>
        <location evidence="1">Membrane</location>
    </subcellularLocation>
</comment>
<protein>
    <recommendedName>
        <fullName evidence="10">Cytochrome c-type biogenesis protein CcmE</fullName>
    </recommendedName>
    <alternativeName>
        <fullName evidence="10">Cytochrome c maturation protein E</fullName>
    </alternativeName>
    <alternativeName>
        <fullName evidence="10">Heme chaperone CcmE</fullName>
    </alternativeName>
</protein>
<keyword evidence="10" id="KW-1003">Cell membrane</keyword>
<dbReference type="InterPro" id="IPR012340">
    <property type="entry name" value="NA-bd_OB-fold"/>
</dbReference>
<evidence type="ECO:0000256" key="11">
    <source>
        <dbReference type="SAM" id="MobiDB-lite"/>
    </source>
</evidence>
<comment type="similarity">
    <text evidence="10">Belongs to the CcmE/CycJ family.</text>
</comment>
<name>A0ABU0YL94_9PROT</name>
<dbReference type="SUPFAM" id="SSF82093">
    <property type="entry name" value="Heme chaperone CcmE"/>
    <property type="match status" value="1"/>
</dbReference>
<dbReference type="EMBL" id="JAUYVI010000004">
    <property type="protein sequence ID" value="MDQ7248495.1"/>
    <property type="molecule type" value="Genomic_DNA"/>
</dbReference>
<feature type="topological domain" description="Extracellular" evidence="10">
    <location>
        <begin position="29"/>
        <end position="170"/>
    </location>
</feature>
<keyword evidence="8 10" id="KW-0408">Iron</keyword>
<dbReference type="InterPro" id="IPR036127">
    <property type="entry name" value="CcmE-like_sf"/>
</dbReference>
<proteinExistence type="inferred from homology"/>
<gene>
    <name evidence="10 12" type="primary">ccmE</name>
    <name evidence="10" type="synonym">cycJ</name>
    <name evidence="12" type="ORF">Q8A70_12495</name>
</gene>
<keyword evidence="6 10" id="KW-0735">Signal-anchor</keyword>
<evidence type="ECO:0000256" key="1">
    <source>
        <dbReference type="ARBA" id="ARBA00004370"/>
    </source>
</evidence>
<evidence type="ECO:0000313" key="12">
    <source>
        <dbReference type="EMBL" id="MDQ7248495.1"/>
    </source>
</evidence>
<evidence type="ECO:0000313" key="13">
    <source>
        <dbReference type="Proteomes" id="UP001230156"/>
    </source>
</evidence>
<comment type="function">
    <text evidence="10">Heme chaperone required for the biogenesis of c-type cytochromes. Transiently binds heme delivered by CcmC and transfers the heme to apo-cytochromes in a process facilitated by CcmF and CcmH.</text>
</comment>
<sequence>MRRKTLRLYLLVASLCLLGVAVGLALFAFQSRIVYFFSPSDIATDRPAAGRVVRLGGLVEAGSVERSGDGSTIHFKVTDLTNTVAVTFRGVLPDLFRESQGVVVEGAYGSDGNFTATEVLAKHDEKYMPPEVAKALKESGRWQEGENGQPIADPSGGAKPAGASSGGSNP</sequence>
<dbReference type="HAMAP" id="MF_01959">
    <property type="entry name" value="CcmE"/>
    <property type="match status" value="1"/>
</dbReference>
<accession>A0ABU0YL94</accession>
<evidence type="ECO:0000256" key="8">
    <source>
        <dbReference type="ARBA" id="ARBA00023004"/>
    </source>
</evidence>
<dbReference type="RefSeq" id="WP_379956640.1">
    <property type="nucleotide sequence ID" value="NZ_JAUYVI010000004.1"/>
</dbReference>
<keyword evidence="2 10" id="KW-0349">Heme</keyword>
<keyword evidence="7 10" id="KW-1133">Transmembrane helix</keyword>
<evidence type="ECO:0000256" key="5">
    <source>
        <dbReference type="ARBA" id="ARBA00022748"/>
    </source>
</evidence>
<reference evidence="13" key="1">
    <citation type="submission" date="2023-08" db="EMBL/GenBank/DDBJ databases">
        <title>Rhodospirillaceae gen. nov., a novel taxon isolated from the Yangtze River Yuezi River estuary sludge.</title>
        <authorList>
            <person name="Ruan L."/>
        </authorList>
    </citation>
    <scope>NUCLEOTIDE SEQUENCE [LARGE SCALE GENOMIC DNA]</scope>
    <source>
        <strain evidence="13">R-7</strain>
    </source>
</reference>
<dbReference type="Pfam" id="PF03100">
    <property type="entry name" value="CcmE"/>
    <property type="match status" value="1"/>
</dbReference>
<feature type="binding site" description="axial binding residue" evidence="10">
    <location>
        <position position="127"/>
    </location>
    <ligand>
        <name>heme</name>
        <dbReference type="ChEBI" id="CHEBI:30413"/>
    </ligand>
    <ligandPart>
        <name>Fe</name>
        <dbReference type="ChEBI" id="CHEBI:18248"/>
    </ligandPart>
</feature>
<keyword evidence="5 10" id="KW-0201">Cytochrome c-type biogenesis</keyword>
<feature type="binding site" description="covalent" evidence="10">
    <location>
        <position position="123"/>
    </location>
    <ligand>
        <name>heme</name>
        <dbReference type="ChEBI" id="CHEBI:30413"/>
    </ligand>
</feature>
<evidence type="ECO:0000256" key="2">
    <source>
        <dbReference type="ARBA" id="ARBA00022617"/>
    </source>
</evidence>
<dbReference type="Proteomes" id="UP001230156">
    <property type="component" value="Unassembled WGS sequence"/>
</dbReference>
<evidence type="ECO:0000256" key="10">
    <source>
        <dbReference type="HAMAP-Rule" id="MF_01959"/>
    </source>
</evidence>
<evidence type="ECO:0000256" key="3">
    <source>
        <dbReference type="ARBA" id="ARBA00022692"/>
    </source>
</evidence>
<feature type="compositionally biased region" description="Low complexity" evidence="11">
    <location>
        <begin position="152"/>
        <end position="170"/>
    </location>
</feature>
<comment type="caution">
    <text evidence="12">The sequence shown here is derived from an EMBL/GenBank/DDBJ whole genome shotgun (WGS) entry which is preliminary data.</text>
</comment>
<dbReference type="PANTHER" id="PTHR34128">
    <property type="entry name" value="CYTOCHROME C-TYPE BIOGENESIS PROTEIN CCME HOMOLOG, MITOCHONDRIAL"/>
    <property type="match status" value="1"/>
</dbReference>
<feature type="region of interest" description="Disordered" evidence="11">
    <location>
        <begin position="133"/>
        <end position="170"/>
    </location>
</feature>
<evidence type="ECO:0000256" key="9">
    <source>
        <dbReference type="ARBA" id="ARBA00023136"/>
    </source>
</evidence>
<dbReference type="InterPro" id="IPR004329">
    <property type="entry name" value="CcmE"/>
</dbReference>
<dbReference type="Gene3D" id="2.40.50.140">
    <property type="entry name" value="Nucleic acid-binding proteins"/>
    <property type="match status" value="1"/>
</dbReference>
<dbReference type="NCBIfam" id="NF009727">
    <property type="entry name" value="PRK13254.1-1"/>
    <property type="match status" value="1"/>
</dbReference>
<keyword evidence="9 10" id="KW-0472">Membrane</keyword>
<organism evidence="12 13">
    <name type="scientific">Dongia sedimenti</name>
    <dbReference type="NCBI Taxonomy" id="3064282"/>
    <lineage>
        <taxon>Bacteria</taxon>
        <taxon>Pseudomonadati</taxon>
        <taxon>Pseudomonadota</taxon>
        <taxon>Alphaproteobacteria</taxon>
        <taxon>Rhodospirillales</taxon>
        <taxon>Dongiaceae</taxon>
        <taxon>Dongia</taxon>
    </lineage>
</organism>
<evidence type="ECO:0000256" key="6">
    <source>
        <dbReference type="ARBA" id="ARBA00022968"/>
    </source>
</evidence>
<dbReference type="PANTHER" id="PTHR34128:SF2">
    <property type="entry name" value="CYTOCHROME C-TYPE BIOGENESIS PROTEIN CCME HOMOLOG, MITOCHONDRIAL"/>
    <property type="match status" value="1"/>
</dbReference>
<keyword evidence="13" id="KW-1185">Reference proteome</keyword>
<evidence type="ECO:0000256" key="4">
    <source>
        <dbReference type="ARBA" id="ARBA00022723"/>
    </source>
</evidence>
<evidence type="ECO:0000256" key="7">
    <source>
        <dbReference type="ARBA" id="ARBA00022989"/>
    </source>
</evidence>
<feature type="compositionally biased region" description="Basic and acidic residues" evidence="11">
    <location>
        <begin position="133"/>
        <end position="144"/>
    </location>
</feature>
<keyword evidence="4 10" id="KW-0479">Metal-binding</keyword>
<dbReference type="NCBIfam" id="NF009729">
    <property type="entry name" value="PRK13254.1-3"/>
    <property type="match status" value="1"/>
</dbReference>
<feature type="topological domain" description="Cytoplasmic" evidence="10">
    <location>
        <begin position="1"/>
        <end position="7"/>
    </location>
</feature>